<feature type="domain" description="PurM-like C-terminal" evidence="1">
    <location>
        <begin position="113"/>
        <end position="263"/>
    </location>
</feature>
<dbReference type="EMBL" id="JACOOY010000010">
    <property type="protein sequence ID" value="MBC5665408.1"/>
    <property type="molecule type" value="Genomic_DNA"/>
</dbReference>
<protein>
    <recommendedName>
        <fullName evidence="1">PurM-like C-terminal domain-containing protein</fullName>
    </recommendedName>
</protein>
<proteinExistence type="predicted"/>
<dbReference type="Gene3D" id="3.90.650.10">
    <property type="entry name" value="PurM-like C-terminal domain"/>
    <property type="match status" value="1"/>
</dbReference>
<evidence type="ECO:0000313" key="3">
    <source>
        <dbReference type="Proteomes" id="UP000647235"/>
    </source>
</evidence>
<evidence type="ECO:0000259" key="1">
    <source>
        <dbReference type="Pfam" id="PF02769"/>
    </source>
</evidence>
<dbReference type="RefSeq" id="WP_186855900.1">
    <property type="nucleotide sequence ID" value="NZ_JACOOY010000010.1"/>
</dbReference>
<dbReference type="InterPro" id="IPR036676">
    <property type="entry name" value="PurM-like_C_sf"/>
</dbReference>
<sequence length="293" mass="32533">MRFETKDGHIISEQTVICGYSKQIGVYGVAAVANALAAEGAEHIGISVQIQIPDYGYQSRIHGLEKSIRKICKEKDLELLEVKSGKSPVLRFAQVVVNGVAAVAETKTRKPEAGQAVVLLKWAGMEGMLRVTEEKEEQLKERFSPAFLAQIKSYAPQVFSMKEMRKAREAGAFGLRQIGEGGILAELYRMAKEEGLGLDLELHNISLLQETVEVCEQFHLNPYQMTSTGSFLAVVSDQSAFLRQMEEAGIPVSMIGYFTDNNDKIIRNGEEIRYIDRPAPDAVYGIFSEPKEK</sequence>
<keyword evidence="3" id="KW-1185">Reference proteome</keyword>
<evidence type="ECO:0000313" key="2">
    <source>
        <dbReference type="EMBL" id="MBC5665408.1"/>
    </source>
</evidence>
<dbReference type="Proteomes" id="UP000647235">
    <property type="component" value="Unassembled WGS sequence"/>
</dbReference>
<dbReference type="InterPro" id="IPR010918">
    <property type="entry name" value="PurM-like_C_dom"/>
</dbReference>
<name>A0ABR7EVN3_9FIRM</name>
<comment type="caution">
    <text evidence="2">The sequence shown here is derived from an EMBL/GenBank/DDBJ whole genome shotgun (WGS) entry which is preliminary data.</text>
</comment>
<dbReference type="PANTHER" id="PTHR30303">
    <property type="entry name" value="HYDROGENASE ISOENZYMES FORMATION PROTEIN HYPE"/>
    <property type="match status" value="1"/>
</dbReference>
<dbReference type="InterPro" id="IPR011854">
    <property type="entry name" value="HypE"/>
</dbReference>
<organism evidence="2 3">
    <name type="scientific">Dorea hominis</name>
    <dbReference type="NCBI Taxonomy" id="2763040"/>
    <lineage>
        <taxon>Bacteria</taxon>
        <taxon>Bacillati</taxon>
        <taxon>Bacillota</taxon>
        <taxon>Clostridia</taxon>
        <taxon>Lachnospirales</taxon>
        <taxon>Lachnospiraceae</taxon>
        <taxon>Dorea</taxon>
    </lineage>
</organism>
<dbReference type="Pfam" id="PF02769">
    <property type="entry name" value="AIRS_C"/>
    <property type="match status" value="1"/>
</dbReference>
<reference evidence="2 3" key="1">
    <citation type="submission" date="2020-08" db="EMBL/GenBank/DDBJ databases">
        <title>Genome public.</title>
        <authorList>
            <person name="Liu C."/>
            <person name="Sun Q."/>
        </authorList>
    </citation>
    <scope>NUCLEOTIDE SEQUENCE [LARGE SCALE GENOMIC DNA]</scope>
    <source>
        <strain evidence="2 3">NSJ-36</strain>
    </source>
</reference>
<dbReference type="PANTHER" id="PTHR30303:SF4">
    <property type="entry name" value="HYDROGENASE EXPRESSION_FORMATION PROTEIN HYPE"/>
    <property type="match status" value="1"/>
</dbReference>
<accession>A0ABR7EVN3</accession>
<gene>
    <name evidence="2" type="ORF">H8S07_08960</name>
</gene>
<dbReference type="SUPFAM" id="SSF56042">
    <property type="entry name" value="PurM C-terminal domain-like"/>
    <property type="match status" value="1"/>
</dbReference>